<keyword evidence="2" id="KW-0812">Transmembrane</keyword>
<evidence type="ECO:0000313" key="4">
    <source>
        <dbReference type="Proteomes" id="UP000009170"/>
    </source>
</evidence>
<evidence type="ECO:0000313" key="3">
    <source>
        <dbReference type="EMBL" id="CEF99672.1"/>
    </source>
</evidence>
<sequence>MAIEHRPAASSDASRTMPRPARGATARAVRVVFLATVVALARGTSATRARGTWATETYTLVPGARAIDRRVRFGASHAYDVRDLDPRTSYEVKVSHRATDAGALEVRAEAYGGGRWSRFGAASGGRRTELRRALLSVEKTILSAKTLGNGVTRARVTVRAEREGVYWRGEAAAPSELTYDIEVRRLFASGRFGEIPAEAVPMICLCVVLIGIAFAASDSVSRKFVWNAYDRLAEERARATSEAHARGETNLQRTWTETLPVPSDTLEAS</sequence>
<comment type="caution">
    <text evidence="3">The sequence shown here is derived from an EMBL/GenBank/DDBJ whole genome shotgun (WGS) entry which is preliminary data.</text>
</comment>
<keyword evidence="4" id="KW-1185">Reference proteome</keyword>
<dbReference type="RefSeq" id="XP_003082039.2">
    <property type="nucleotide sequence ID" value="XM_003081991.2"/>
</dbReference>
<protein>
    <submittedName>
        <fullName evidence="3">Unnamed product</fullName>
    </submittedName>
</protein>
<keyword evidence="2" id="KW-0472">Membrane</keyword>
<evidence type="ECO:0000256" key="1">
    <source>
        <dbReference type="SAM" id="MobiDB-lite"/>
    </source>
</evidence>
<feature type="transmembrane region" description="Helical" evidence="2">
    <location>
        <begin position="199"/>
        <end position="216"/>
    </location>
</feature>
<evidence type="ECO:0000256" key="2">
    <source>
        <dbReference type="SAM" id="Phobius"/>
    </source>
</evidence>
<dbReference type="EMBL" id="CAID01000011">
    <property type="protein sequence ID" value="CEF99672.1"/>
    <property type="molecule type" value="Genomic_DNA"/>
</dbReference>
<dbReference type="Proteomes" id="UP000009170">
    <property type="component" value="Unassembled WGS sequence"/>
</dbReference>
<accession>A0A090MAB6</accession>
<keyword evidence="2" id="KW-1133">Transmembrane helix</keyword>
<dbReference type="InParanoid" id="A0A090MAB6"/>
<feature type="region of interest" description="Disordered" evidence="1">
    <location>
        <begin position="1"/>
        <end position="22"/>
    </location>
</feature>
<reference evidence="3 4" key="2">
    <citation type="journal article" date="2014" name="BMC Genomics">
        <title>An improved genome of the model marine alga Ostreococcus tauri unfolds by assessing Illumina de novo assemblies.</title>
        <authorList>
            <person name="Blanc-Mathieu R."/>
            <person name="Verhelst B."/>
            <person name="Derelle E."/>
            <person name="Rombauts S."/>
            <person name="Bouget F.Y."/>
            <person name="Carre I."/>
            <person name="Chateau A."/>
            <person name="Eyre-Walker A."/>
            <person name="Grimsley N."/>
            <person name="Moreau H."/>
            <person name="Piegu B."/>
            <person name="Rivals E."/>
            <person name="Schackwitz W."/>
            <person name="Van de Peer Y."/>
            <person name="Piganeau G."/>
        </authorList>
    </citation>
    <scope>NUCLEOTIDE SEQUENCE [LARGE SCALE GENOMIC DNA]</scope>
    <source>
        <strain evidence="4">OTTH 0595 / CCAP 157/2 / RCC745</strain>
    </source>
</reference>
<organism evidence="3 4">
    <name type="scientific">Ostreococcus tauri</name>
    <name type="common">Marine green alga</name>
    <dbReference type="NCBI Taxonomy" id="70448"/>
    <lineage>
        <taxon>Eukaryota</taxon>
        <taxon>Viridiplantae</taxon>
        <taxon>Chlorophyta</taxon>
        <taxon>Mamiellophyceae</taxon>
        <taxon>Mamiellales</taxon>
        <taxon>Bathycoccaceae</taxon>
        <taxon>Ostreococcus</taxon>
    </lineage>
</organism>
<reference evidence="4" key="1">
    <citation type="journal article" date="2006" name="Proc. Natl. Acad. Sci. U.S.A.">
        <title>Genome analysis of the smallest free-living eukaryote Ostreococcus tauri unveils many unique features.</title>
        <authorList>
            <person name="Derelle E."/>
            <person name="Ferraz C."/>
            <person name="Rombauts S."/>
            <person name="Rouze P."/>
            <person name="Worden A.Z."/>
            <person name="Robbens S."/>
            <person name="Partensky F."/>
            <person name="Degroeve S."/>
            <person name="Echeynie S."/>
            <person name="Cooke R."/>
            <person name="Saeys Y."/>
            <person name="Wuyts J."/>
            <person name="Jabbari K."/>
            <person name="Bowler C."/>
            <person name="Panaud O."/>
            <person name="Piegu B."/>
            <person name="Ball S.G."/>
            <person name="Ral J.-P."/>
            <person name="Bouget F.-Y."/>
            <person name="Piganeau G."/>
            <person name="De Baets B."/>
            <person name="Picard A."/>
            <person name="Delseny M."/>
            <person name="Demaille J."/>
            <person name="Van de Peer Y."/>
            <person name="Moreau H."/>
        </authorList>
    </citation>
    <scope>NUCLEOTIDE SEQUENCE [LARGE SCALE GENOMIC DNA]</scope>
    <source>
        <strain evidence="4">OTTH 0595 / CCAP 157/2 / RCC745</strain>
    </source>
</reference>
<proteinExistence type="predicted"/>
<feature type="region of interest" description="Disordered" evidence="1">
    <location>
        <begin position="239"/>
        <end position="269"/>
    </location>
</feature>
<gene>
    <name evidence="3" type="ORF">OT_ostta11g02180</name>
</gene>
<name>A0A090MAB6_OSTTA</name>
<dbReference type="GeneID" id="9835770"/>
<dbReference type="AlphaFoldDB" id="A0A090MAB6"/>
<dbReference type="KEGG" id="ota:OT_ostta11g02180"/>